<gene>
    <name evidence="4" type="ORF">O3P69_019099</name>
</gene>
<dbReference type="AlphaFoldDB" id="A0AAW0SAS3"/>
<dbReference type="PANTHER" id="PTHR19346:SF4">
    <property type="entry name" value="SUGAR PHOSPHATE TRANSPORTER DOMAIN-CONTAINING PROTEIN"/>
    <property type="match status" value="1"/>
</dbReference>
<feature type="transmembrane region" description="Helical" evidence="2">
    <location>
        <begin position="568"/>
        <end position="591"/>
    </location>
</feature>
<sequence>MPHGRKKAEHRGREETAEHGTSSSPEPDTFLAGASSHLTHAHPSPDQQHSPMDFYAFLTYMKERDDAARVEREEEAARYRAELAEQKREDAARFEALLSRLAPPPASSPAPTPGHPPSVSSHPPQAPEAWIKHGILTGVSDEELVQKIVALDASSTLLDVVTLCRAYEATRSAATAIRASPAARAVSQYKKGKKATHKSKAESQRVAPTSSSPCSACGKQQHGPKGCPSAAAICSGCGKTGHWSHTEKCPARNVQCNSCNRYGHFEKLCKSSTPKTSQRPAKPNNLKPAGDNRSTFHVVRAQTPHHIPRALEDQAGSIRRVQSSARGRPTPSPTITVVVTRGGVSGSIEVIPDTGADTTVIGPQHLRDLGLAKQELDPPPSLRYYNADGSRMPAALGSFQAKLTYGTRSCTGWIDVQGSLSTPLLSWEHCRALAIVPSDFPRQIKTSKTTVNRVEESPDVQPVEASRGVSKPTQEDNILDAETNFSVRSVVTLHAIESLASEDAQASPDQAVTRDLTLEGLRRATLDDPTYSDLLHFVKEGFPTHNPTLTPASPWFLQQREVFHAPFFTSWFCTTWTGLFCPSCLACHFCFRRDKDSLKVSLKTIAQNFRGPRRHFHLTNHHHHHHHHHHHEYLPQLTTPLPLSTPGKFMTRCCLFCMLWLVTDYMHVYSLRILDCTDVMALYSAHVSFVFLLSWMILHDQFVGVRVSRLTGREGVDGRLWYVMWSVLLLCCVWKLLVLVFSVSWSDCCWCIMS</sequence>
<name>A0AAW0SAS3_SCYPA</name>
<keyword evidence="2" id="KW-0812">Transmembrane</keyword>
<dbReference type="GO" id="GO:0003676">
    <property type="term" value="F:nucleic acid binding"/>
    <property type="evidence" value="ECO:0007669"/>
    <property type="project" value="InterPro"/>
</dbReference>
<feature type="compositionally biased region" description="Pro residues" evidence="1">
    <location>
        <begin position="102"/>
        <end position="116"/>
    </location>
</feature>
<comment type="caution">
    <text evidence="4">The sequence shown here is derived from an EMBL/GenBank/DDBJ whole genome shotgun (WGS) entry which is preliminary data.</text>
</comment>
<feature type="domain" description="CCHC-type" evidence="3">
    <location>
        <begin position="213"/>
        <end position="229"/>
    </location>
</feature>
<keyword evidence="2" id="KW-1133">Transmembrane helix</keyword>
<feature type="region of interest" description="Disordered" evidence="1">
    <location>
        <begin position="178"/>
        <end position="215"/>
    </location>
</feature>
<feature type="domain" description="CCHC-type" evidence="3">
    <location>
        <begin position="233"/>
        <end position="251"/>
    </location>
</feature>
<evidence type="ECO:0000256" key="2">
    <source>
        <dbReference type="SAM" id="Phobius"/>
    </source>
</evidence>
<dbReference type="SMART" id="SM00343">
    <property type="entry name" value="ZnF_C2HC"/>
    <property type="match status" value="3"/>
</dbReference>
<evidence type="ECO:0000313" key="4">
    <source>
        <dbReference type="EMBL" id="KAK8371940.1"/>
    </source>
</evidence>
<proteinExistence type="predicted"/>
<feature type="region of interest" description="Disordered" evidence="1">
    <location>
        <begin position="271"/>
        <end position="293"/>
    </location>
</feature>
<dbReference type="EMBL" id="JARAKH010006393">
    <property type="protein sequence ID" value="KAK8371940.1"/>
    <property type="molecule type" value="Genomic_DNA"/>
</dbReference>
<dbReference type="InterPro" id="IPR026505">
    <property type="entry name" value="Solute_c_fam_35_mem_F3/F4"/>
</dbReference>
<dbReference type="InterPro" id="IPR001878">
    <property type="entry name" value="Znf_CCHC"/>
</dbReference>
<evidence type="ECO:0000256" key="1">
    <source>
        <dbReference type="SAM" id="MobiDB-lite"/>
    </source>
</evidence>
<feature type="region of interest" description="Disordered" evidence="1">
    <location>
        <begin position="313"/>
        <end position="335"/>
    </location>
</feature>
<dbReference type="GO" id="GO:0008270">
    <property type="term" value="F:zinc ion binding"/>
    <property type="evidence" value="ECO:0007669"/>
    <property type="project" value="InterPro"/>
</dbReference>
<keyword evidence="5" id="KW-1185">Reference proteome</keyword>
<feature type="region of interest" description="Disordered" evidence="1">
    <location>
        <begin position="101"/>
        <end position="126"/>
    </location>
</feature>
<dbReference type="Proteomes" id="UP001487740">
    <property type="component" value="Unassembled WGS sequence"/>
</dbReference>
<evidence type="ECO:0000313" key="5">
    <source>
        <dbReference type="Proteomes" id="UP001487740"/>
    </source>
</evidence>
<keyword evidence="2" id="KW-0472">Membrane</keyword>
<accession>A0AAW0SAS3</accession>
<feature type="region of interest" description="Disordered" evidence="1">
    <location>
        <begin position="1"/>
        <end position="51"/>
    </location>
</feature>
<dbReference type="PANTHER" id="PTHR19346">
    <property type="entry name" value="SUGAR PHOSPHATE TRANSPORTER DOMAIN-CONTAINING PROTEIN"/>
    <property type="match status" value="1"/>
</dbReference>
<feature type="transmembrane region" description="Helical" evidence="2">
    <location>
        <begin position="720"/>
        <end position="745"/>
    </location>
</feature>
<reference evidence="4 5" key="1">
    <citation type="submission" date="2023-03" db="EMBL/GenBank/DDBJ databases">
        <title>High-quality genome of Scylla paramamosain provides insights in environmental adaptation.</title>
        <authorList>
            <person name="Zhang L."/>
        </authorList>
    </citation>
    <scope>NUCLEOTIDE SEQUENCE [LARGE SCALE GENOMIC DNA]</scope>
    <source>
        <strain evidence="4">LZ_2023a</strain>
        <tissue evidence="4">Muscle</tissue>
    </source>
</reference>
<organism evidence="4 5">
    <name type="scientific">Scylla paramamosain</name>
    <name type="common">Mud crab</name>
    <dbReference type="NCBI Taxonomy" id="85552"/>
    <lineage>
        <taxon>Eukaryota</taxon>
        <taxon>Metazoa</taxon>
        <taxon>Ecdysozoa</taxon>
        <taxon>Arthropoda</taxon>
        <taxon>Crustacea</taxon>
        <taxon>Multicrustacea</taxon>
        <taxon>Malacostraca</taxon>
        <taxon>Eumalacostraca</taxon>
        <taxon>Eucarida</taxon>
        <taxon>Decapoda</taxon>
        <taxon>Pleocyemata</taxon>
        <taxon>Brachyura</taxon>
        <taxon>Eubrachyura</taxon>
        <taxon>Portunoidea</taxon>
        <taxon>Portunidae</taxon>
        <taxon>Portuninae</taxon>
        <taxon>Scylla</taxon>
    </lineage>
</organism>
<dbReference type="Gene3D" id="4.10.60.10">
    <property type="entry name" value="Zinc finger, CCHC-type"/>
    <property type="match status" value="1"/>
</dbReference>
<evidence type="ECO:0000259" key="3">
    <source>
        <dbReference type="SMART" id="SM00343"/>
    </source>
</evidence>
<feature type="transmembrane region" description="Helical" evidence="2">
    <location>
        <begin position="680"/>
        <end position="699"/>
    </location>
</feature>
<feature type="domain" description="CCHC-type" evidence="3">
    <location>
        <begin position="255"/>
        <end position="271"/>
    </location>
</feature>
<feature type="compositionally biased region" description="Basic residues" evidence="1">
    <location>
        <begin position="1"/>
        <end position="10"/>
    </location>
</feature>
<protein>
    <recommendedName>
        <fullName evidence="3">CCHC-type domain-containing protein</fullName>
    </recommendedName>
</protein>